<reference evidence="1 2" key="1">
    <citation type="submission" date="2024-05" db="EMBL/GenBank/DDBJ databases">
        <title>Roseateles sp. 2.12 16S ribosomal RNA gene Genome sequencing and assembly.</title>
        <authorList>
            <person name="Woo H."/>
        </authorList>
    </citation>
    <scope>NUCLEOTIDE SEQUENCE [LARGE SCALE GENOMIC DNA]</scope>
    <source>
        <strain evidence="1 2">2.12</strain>
    </source>
</reference>
<protein>
    <submittedName>
        <fullName evidence="1">DUF523 domain-containing protein</fullName>
    </submittedName>
</protein>
<accession>A0ABV0GAD3</accession>
<dbReference type="Proteomes" id="UP001462640">
    <property type="component" value="Unassembled WGS sequence"/>
</dbReference>
<proteinExistence type="predicted"/>
<dbReference type="Pfam" id="PF04463">
    <property type="entry name" value="2-thiour_desulf"/>
    <property type="match status" value="1"/>
</dbReference>
<name>A0ABV0GAD3_9BURK</name>
<evidence type="ECO:0000313" key="1">
    <source>
        <dbReference type="EMBL" id="MEO3711944.1"/>
    </source>
</evidence>
<evidence type="ECO:0000313" key="2">
    <source>
        <dbReference type="Proteomes" id="UP001462640"/>
    </source>
</evidence>
<sequence length="172" mass="18128">MLVSACLLGAPVRYDGRAQDLRSALLDRWQAEGLVVPLCPELAGGLPVPRPPAEIEAGARGWQVWLGQARIRDADGGDPTEAFKAGAAAALALVQRHGLRLAVLKEGSPSCGSQRIASGHFDGLKRPGEGLTAALLRQHGVQVFSEHELEAAQDALRHLMASQPPDPGLIQA</sequence>
<dbReference type="PANTHER" id="PTHR30087">
    <property type="entry name" value="INNER MEMBRANE PROTEIN"/>
    <property type="match status" value="1"/>
</dbReference>
<keyword evidence="2" id="KW-1185">Reference proteome</keyword>
<organism evidence="1 2">
    <name type="scientific">Roseateles flavus</name>
    <dbReference type="NCBI Taxonomy" id="3149041"/>
    <lineage>
        <taxon>Bacteria</taxon>
        <taxon>Pseudomonadati</taxon>
        <taxon>Pseudomonadota</taxon>
        <taxon>Betaproteobacteria</taxon>
        <taxon>Burkholderiales</taxon>
        <taxon>Sphaerotilaceae</taxon>
        <taxon>Roseateles</taxon>
    </lineage>
</organism>
<dbReference type="EMBL" id="JBDPZC010000001">
    <property type="protein sequence ID" value="MEO3711944.1"/>
    <property type="molecule type" value="Genomic_DNA"/>
</dbReference>
<dbReference type="RefSeq" id="WP_347607363.1">
    <property type="nucleotide sequence ID" value="NZ_JBDPZC010000001.1"/>
</dbReference>
<comment type="caution">
    <text evidence="1">The sequence shown here is derived from an EMBL/GenBank/DDBJ whole genome shotgun (WGS) entry which is preliminary data.</text>
</comment>
<dbReference type="PANTHER" id="PTHR30087:SF1">
    <property type="entry name" value="HYPOTHETICAL CYTOSOLIC PROTEIN"/>
    <property type="match status" value="1"/>
</dbReference>
<dbReference type="InterPro" id="IPR007553">
    <property type="entry name" value="2-thiour_desulf"/>
</dbReference>
<gene>
    <name evidence="1" type="ORF">ABDJ40_04100</name>
</gene>